<accession>A0ABR3WJQ1</accession>
<evidence type="ECO:0000313" key="3">
    <source>
        <dbReference type="Proteomes" id="UP001583177"/>
    </source>
</evidence>
<keyword evidence="3" id="KW-1185">Reference proteome</keyword>
<sequence>MSLRGGPGSPVQTEIQAGPFPAGPTHKNVVLLNARDICAGDGSIFRRRFDRPGNSMIRNHQAEFRLPPHIPNQPPAYSLSSDKANPGDSPLHPPTALLDRLPNFAACDPDKCGNHDNSADGDTPAECHKCGTSEPLRSMHRLPCGHHLCSADLTLTAINAAARADSAEPQVMDPLMDAVLELGLLRRDLAPVEVPHVRAAQEARMHVHRTAVLEVLGLACCGTDMQLVQDWVLCLDEWAARGLEAATRGLLQGEEGRNSARCGWPDCEELIPTWCTYLRDGEIGWYCVACGGNSKWQSQALGPAR</sequence>
<reference evidence="2 3" key="1">
    <citation type="journal article" date="2024" name="IMA Fungus">
        <title>IMA Genome - F19 : A genome assembly and annotation guide to empower mycologists, including annotated draft genome sequences of Ceratocystis pirilliformis, Diaporthe australafricana, Fusarium ophioides, Paecilomyces lecythidis, and Sporothrix stenoceras.</title>
        <authorList>
            <person name="Aylward J."/>
            <person name="Wilson A.M."/>
            <person name="Visagie C.M."/>
            <person name="Spraker J."/>
            <person name="Barnes I."/>
            <person name="Buitendag C."/>
            <person name="Ceriani C."/>
            <person name="Del Mar Angel L."/>
            <person name="du Plessis D."/>
            <person name="Fuchs T."/>
            <person name="Gasser K."/>
            <person name="Kramer D."/>
            <person name="Li W."/>
            <person name="Munsamy K."/>
            <person name="Piso A."/>
            <person name="Price J.L."/>
            <person name="Sonnekus B."/>
            <person name="Thomas C."/>
            <person name="van der Nest A."/>
            <person name="van Dijk A."/>
            <person name="van Heerden A."/>
            <person name="van Vuuren N."/>
            <person name="Yilmaz N."/>
            <person name="Duong T.A."/>
            <person name="van der Merwe N.A."/>
            <person name="Wingfield M.J."/>
            <person name="Wingfield B.D."/>
        </authorList>
    </citation>
    <scope>NUCLEOTIDE SEQUENCE [LARGE SCALE GENOMIC DNA]</scope>
    <source>
        <strain evidence="2 3">CMW 18300</strain>
    </source>
</reference>
<feature type="region of interest" description="Disordered" evidence="1">
    <location>
        <begin position="65"/>
        <end position="96"/>
    </location>
</feature>
<feature type="region of interest" description="Disordered" evidence="1">
    <location>
        <begin position="1"/>
        <end position="25"/>
    </location>
</feature>
<evidence type="ECO:0000313" key="2">
    <source>
        <dbReference type="EMBL" id="KAL1863048.1"/>
    </source>
</evidence>
<name>A0ABR3WJQ1_9PEZI</name>
<protein>
    <submittedName>
        <fullName evidence="2">Dihydroorotate dehydrogenase (Quinone), mitochondrial</fullName>
    </submittedName>
</protein>
<proteinExistence type="predicted"/>
<gene>
    <name evidence="2" type="primary">URA9_1</name>
    <name evidence="2" type="ORF">Daus18300_008204</name>
</gene>
<comment type="caution">
    <text evidence="2">The sequence shown here is derived from an EMBL/GenBank/DDBJ whole genome shotgun (WGS) entry which is preliminary data.</text>
</comment>
<dbReference type="EMBL" id="JAWRVE010000075">
    <property type="protein sequence ID" value="KAL1863048.1"/>
    <property type="molecule type" value="Genomic_DNA"/>
</dbReference>
<organism evidence="2 3">
    <name type="scientific">Diaporthe australafricana</name>
    <dbReference type="NCBI Taxonomy" id="127596"/>
    <lineage>
        <taxon>Eukaryota</taxon>
        <taxon>Fungi</taxon>
        <taxon>Dikarya</taxon>
        <taxon>Ascomycota</taxon>
        <taxon>Pezizomycotina</taxon>
        <taxon>Sordariomycetes</taxon>
        <taxon>Sordariomycetidae</taxon>
        <taxon>Diaporthales</taxon>
        <taxon>Diaporthaceae</taxon>
        <taxon>Diaporthe</taxon>
    </lineage>
</organism>
<dbReference type="Proteomes" id="UP001583177">
    <property type="component" value="Unassembled WGS sequence"/>
</dbReference>
<evidence type="ECO:0000256" key="1">
    <source>
        <dbReference type="SAM" id="MobiDB-lite"/>
    </source>
</evidence>